<accession>A0A4Z0Y762</accession>
<dbReference type="RefSeq" id="WP_135660634.1">
    <property type="nucleotide sequence ID" value="NZ_JAJUFJ010000003.1"/>
</dbReference>
<proteinExistence type="predicted"/>
<evidence type="ECO:0000313" key="6">
    <source>
        <dbReference type="Proteomes" id="UP000297714"/>
    </source>
</evidence>
<dbReference type="InterPro" id="IPR036390">
    <property type="entry name" value="WH_DNA-bd_sf"/>
</dbReference>
<dbReference type="EMBL" id="SRMQ01000011">
    <property type="protein sequence ID" value="TGJ75758.1"/>
    <property type="molecule type" value="Genomic_DNA"/>
</dbReference>
<keyword evidence="1" id="KW-0805">Transcription regulation</keyword>
<organism evidence="5 6">
    <name type="scientific">Caproiciproducens galactitolivorans</name>
    <dbReference type="NCBI Taxonomy" id="642589"/>
    <lineage>
        <taxon>Bacteria</taxon>
        <taxon>Bacillati</taxon>
        <taxon>Bacillota</taxon>
        <taxon>Clostridia</taxon>
        <taxon>Eubacteriales</taxon>
        <taxon>Acutalibacteraceae</taxon>
        <taxon>Caproiciproducens</taxon>
    </lineage>
</organism>
<dbReference type="SMART" id="SM00347">
    <property type="entry name" value="HTH_MARR"/>
    <property type="match status" value="1"/>
</dbReference>
<evidence type="ECO:0000259" key="4">
    <source>
        <dbReference type="PROSITE" id="PS50995"/>
    </source>
</evidence>
<dbReference type="PRINTS" id="PR00598">
    <property type="entry name" value="HTHMARR"/>
</dbReference>
<evidence type="ECO:0000256" key="1">
    <source>
        <dbReference type="ARBA" id="ARBA00023015"/>
    </source>
</evidence>
<dbReference type="SUPFAM" id="SSF46785">
    <property type="entry name" value="Winged helix' DNA-binding domain"/>
    <property type="match status" value="1"/>
</dbReference>
<dbReference type="PROSITE" id="PS50995">
    <property type="entry name" value="HTH_MARR_2"/>
    <property type="match status" value="1"/>
</dbReference>
<dbReference type="Gene3D" id="1.10.10.10">
    <property type="entry name" value="Winged helix-like DNA-binding domain superfamily/Winged helix DNA-binding domain"/>
    <property type="match status" value="1"/>
</dbReference>
<feature type="domain" description="HTH marR-type" evidence="4">
    <location>
        <begin position="1"/>
        <end position="137"/>
    </location>
</feature>
<dbReference type="Pfam" id="PF12802">
    <property type="entry name" value="MarR_2"/>
    <property type="match status" value="1"/>
</dbReference>
<dbReference type="AlphaFoldDB" id="A0A4Z0Y762"/>
<evidence type="ECO:0000256" key="3">
    <source>
        <dbReference type="ARBA" id="ARBA00023163"/>
    </source>
</evidence>
<dbReference type="OrthoDB" id="9808725at2"/>
<dbReference type="GO" id="GO:0003700">
    <property type="term" value="F:DNA-binding transcription factor activity"/>
    <property type="evidence" value="ECO:0007669"/>
    <property type="project" value="InterPro"/>
</dbReference>
<comment type="caution">
    <text evidence="5">The sequence shown here is derived from an EMBL/GenBank/DDBJ whole genome shotgun (WGS) entry which is preliminary data.</text>
</comment>
<evidence type="ECO:0000313" key="5">
    <source>
        <dbReference type="EMBL" id="TGJ75758.1"/>
    </source>
</evidence>
<gene>
    <name evidence="5" type="primary">slyA</name>
    <name evidence="5" type="ORF">CAGA_21360</name>
</gene>
<dbReference type="Proteomes" id="UP000297714">
    <property type="component" value="Unassembled WGS sequence"/>
</dbReference>
<dbReference type="PANTHER" id="PTHR42756">
    <property type="entry name" value="TRANSCRIPTIONAL REGULATOR, MARR"/>
    <property type="match status" value="1"/>
</dbReference>
<dbReference type="InterPro" id="IPR000835">
    <property type="entry name" value="HTH_MarR-typ"/>
</dbReference>
<dbReference type="PANTHER" id="PTHR42756:SF1">
    <property type="entry name" value="TRANSCRIPTIONAL REPRESSOR OF EMRAB OPERON"/>
    <property type="match status" value="1"/>
</dbReference>
<name>A0A4Z0Y762_9FIRM</name>
<dbReference type="GO" id="GO:0003677">
    <property type="term" value="F:DNA binding"/>
    <property type="evidence" value="ECO:0007669"/>
    <property type="project" value="UniProtKB-KW"/>
</dbReference>
<keyword evidence="3" id="KW-0804">Transcription</keyword>
<keyword evidence="6" id="KW-1185">Reference proteome</keyword>
<protein>
    <submittedName>
        <fullName evidence="5">Transcriptional regulator SlyA</fullName>
    </submittedName>
</protein>
<evidence type="ECO:0000256" key="2">
    <source>
        <dbReference type="ARBA" id="ARBA00023125"/>
    </source>
</evidence>
<reference evidence="5 6" key="1">
    <citation type="submission" date="2019-04" db="EMBL/GenBank/DDBJ databases">
        <authorList>
            <person name="Poehlein A."/>
            <person name="Bengelsdorf F.R."/>
            <person name="Duerre P."/>
            <person name="Daniel R."/>
        </authorList>
    </citation>
    <scope>NUCLEOTIDE SEQUENCE [LARGE SCALE GENOMIC DNA]</scope>
    <source>
        <strain evidence="5 6">BS-1</strain>
    </source>
</reference>
<sequence>MNDDIRFIVGLLGQIHILHRIYVHRALSATDIYFGQFPILEYVEKHEKCTQRELADTLQVSPPSIATSVKRMQKTGLLEKENDENDLRRTRISITEKGRAQMNQCRRAFDMIDLQMFEGFSEEETALFKEYLSRVIANLTTDEFRGKTMFSLIQTMTNEKHAQLRGKEGSI</sequence>
<dbReference type="InterPro" id="IPR036388">
    <property type="entry name" value="WH-like_DNA-bd_sf"/>
</dbReference>
<keyword evidence="2" id="KW-0238">DNA-binding</keyword>